<dbReference type="Proteomes" id="UP000050326">
    <property type="component" value="Unassembled WGS sequence"/>
</dbReference>
<keyword evidence="1" id="KW-1133">Transmembrane helix</keyword>
<evidence type="ECO:0000259" key="2">
    <source>
        <dbReference type="Pfam" id="PF26509"/>
    </source>
</evidence>
<protein>
    <recommendedName>
        <fullName evidence="2">DUF8171 domain-containing protein</fullName>
    </recommendedName>
</protein>
<dbReference type="Pfam" id="PF26509">
    <property type="entry name" value="DUF8171"/>
    <property type="match status" value="1"/>
</dbReference>
<keyword evidence="1" id="KW-0472">Membrane</keyword>
<dbReference type="RefSeq" id="WP_054877102.1">
    <property type="nucleotide sequence ID" value="NZ_LKET01000068.1"/>
</dbReference>
<dbReference type="STRING" id="36849.OXPF_41720"/>
<feature type="transmembrane region" description="Helical" evidence="1">
    <location>
        <begin position="16"/>
        <end position="36"/>
    </location>
</feature>
<dbReference type="PATRIC" id="fig|36849.3.peg.4408"/>
<evidence type="ECO:0000256" key="1">
    <source>
        <dbReference type="SAM" id="Phobius"/>
    </source>
</evidence>
<feature type="transmembrane region" description="Helical" evidence="1">
    <location>
        <begin position="48"/>
        <end position="74"/>
    </location>
</feature>
<evidence type="ECO:0000313" key="4">
    <source>
        <dbReference type="Proteomes" id="UP000050326"/>
    </source>
</evidence>
<feature type="transmembrane region" description="Helical" evidence="1">
    <location>
        <begin position="86"/>
        <end position="106"/>
    </location>
</feature>
<name>A0A0P8YRY7_9CLOT</name>
<feature type="transmembrane region" description="Helical" evidence="1">
    <location>
        <begin position="253"/>
        <end position="273"/>
    </location>
</feature>
<keyword evidence="4" id="KW-1185">Reference proteome</keyword>
<dbReference type="OrthoDB" id="512563at2"/>
<dbReference type="EMBL" id="LKET01000068">
    <property type="protein sequence ID" value="KPU42387.1"/>
    <property type="molecule type" value="Genomic_DNA"/>
</dbReference>
<feature type="transmembrane region" description="Helical" evidence="1">
    <location>
        <begin position="118"/>
        <end position="138"/>
    </location>
</feature>
<sequence length="283" mass="30891">MENSLVKNQNEQSKTVMLFILAMSLSGLENLVAEILPELKVGPLEIGISSFIFIPIVLCILFDNFWVALAAPIGEIVFADLLLGEFGGLGEFEEVIILTMGLFLAGKMVKDIKDRKQLMWAALIGFGFQEFAGTLIDIGKVWVGVEALEAVPGLPESIVIIEGVDFLIEFIVTGIIFGLIPTLYFIPKFYGKIEPLLGIKPRVFDNSKSAIPPALIFGAVISAILGTVISFMAEMGITIIEWEGEFLDKFGDNFIWVPIAVAALVVVSIFIFGRNKSAVSKEI</sequence>
<comment type="caution">
    <text evidence="3">The sequence shown here is derived from an EMBL/GenBank/DDBJ whole genome shotgun (WGS) entry which is preliminary data.</text>
</comment>
<proteinExistence type="predicted"/>
<organism evidence="3 4">
    <name type="scientific">Oxobacter pfennigii</name>
    <dbReference type="NCBI Taxonomy" id="36849"/>
    <lineage>
        <taxon>Bacteria</taxon>
        <taxon>Bacillati</taxon>
        <taxon>Bacillota</taxon>
        <taxon>Clostridia</taxon>
        <taxon>Eubacteriales</taxon>
        <taxon>Clostridiaceae</taxon>
        <taxon>Oxobacter</taxon>
    </lineage>
</organism>
<feature type="transmembrane region" description="Helical" evidence="1">
    <location>
        <begin position="210"/>
        <end position="233"/>
    </location>
</feature>
<gene>
    <name evidence="3" type="ORF">OXPF_41720</name>
</gene>
<feature type="transmembrane region" description="Helical" evidence="1">
    <location>
        <begin position="158"/>
        <end position="186"/>
    </location>
</feature>
<accession>A0A0P8YRY7</accession>
<feature type="domain" description="DUF8171" evidence="2">
    <location>
        <begin position="17"/>
        <end position="279"/>
    </location>
</feature>
<dbReference type="AlphaFoldDB" id="A0A0P8YRY7"/>
<dbReference type="InterPro" id="IPR058484">
    <property type="entry name" value="DUF8171"/>
</dbReference>
<reference evidence="3 4" key="1">
    <citation type="submission" date="2015-09" db="EMBL/GenBank/DDBJ databases">
        <title>Genome sequence of Oxobacter pfennigii DSM 3222.</title>
        <authorList>
            <person name="Poehlein A."/>
            <person name="Bengelsdorf F.R."/>
            <person name="Schiel-Bengelsdorf B."/>
            <person name="Duerre P."/>
            <person name="Daniel R."/>
        </authorList>
    </citation>
    <scope>NUCLEOTIDE SEQUENCE [LARGE SCALE GENOMIC DNA]</scope>
    <source>
        <strain evidence="3 4">DSM 3222</strain>
    </source>
</reference>
<evidence type="ECO:0000313" key="3">
    <source>
        <dbReference type="EMBL" id="KPU42387.1"/>
    </source>
</evidence>
<keyword evidence="1" id="KW-0812">Transmembrane</keyword>